<reference evidence="2 3" key="1">
    <citation type="submission" date="2020-08" db="EMBL/GenBank/DDBJ databases">
        <title>Genome public.</title>
        <authorList>
            <person name="Liu C."/>
            <person name="Sun Q."/>
        </authorList>
    </citation>
    <scope>NUCLEOTIDE SEQUENCE [LARGE SCALE GENOMIC DNA]</scope>
    <source>
        <strain evidence="2 3">NSJ-56</strain>
    </source>
</reference>
<dbReference type="InterPro" id="IPR024311">
    <property type="entry name" value="Lipocalin-like"/>
</dbReference>
<evidence type="ECO:0000313" key="3">
    <source>
        <dbReference type="Proteomes" id="UP000646484"/>
    </source>
</evidence>
<evidence type="ECO:0000313" key="2">
    <source>
        <dbReference type="EMBL" id="MBC5623328.1"/>
    </source>
</evidence>
<evidence type="ECO:0000259" key="1">
    <source>
        <dbReference type="Pfam" id="PF13648"/>
    </source>
</evidence>
<accession>A0ABR7D5S8</accession>
<comment type="caution">
    <text evidence="2">The sequence shown here is derived from an EMBL/GenBank/DDBJ whole genome shotgun (WGS) entry which is preliminary data.</text>
</comment>
<protein>
    <submittedName>
        <fullName evidence="2">Lipocalin family protein</fullName>
    </submittedName>
</protein>
<dbReference type="Proteomes" id="UP000646484">
    <property type="component" value="Unassembled WGS sequence"/>
</dbReference>
<organism evidence="2 3">
    <name type="scientific">Butyricimonas hominis</name>
    <dbReference type="NCBI Taxonomy" id="2763032"/>
    <lineage>
        <taxon>Bacteria</taxon>
        <taxon>Pseudomonadati</taxon>
        <taxon>Bacteroidota</taxon>
        <taxon>Bacteroidia</taxon>
        <taxon>Bacteroidales</taxon>
        <taxon>Odoribacteraceae</taxon>
        <taxon>Butyricimonas</taxon>
    </lineage>
</organism>
<dbReference type="RefSeq" id="WP_186978405.1">
    <property type="nucleotide sequence ID" value="NZ_JACOOH010000010.1"/>
</dbReference>
<dbReference type="EMBL" id="JACOOH010000010">
    <property type="protein sequence ID" value="MBC5623328.1"/>
    <property type="molecule type" value="Genomic_DNA"/>
</dbReference>
<keyword evidence="3" id="KW-1185">Reference proteome</keyword>
<dbReference type="Pfam" id="PF13648">
    <property type="entry name" value="Lipocalin_4"/>
    <property type="match status" value="1"/>
</dbReference>
<sequence length="243" mass="27566">MKKLMWMVVFALACVACSKDDDDLSVGELVGKWSIYEFEENGETEPADLDTELSYWEFKSGGGCEEYDYYMNRTSKGTYSLEGDVITVTYGKEASFVKVIEMHKDRAVVEMEEEGETYIARLQRTDNEPMLYLEPVLDFGASASQIKAKERRDFKRESGGTLLYEGSNYAEDYMGYMFENGKLESAAVNLKLSTPVEDVESFLSGKYKKIGESEGIFYWGNDKVMLGLAVKTSGYMIIYMAKE</sequence>
<feature type="domain" description="Lipocalin-like" evidence="1">
    <location>
        <begin position="29"/>
        <end position="102"/>
    </location>
</feature>
<name>A0ABR7D5S8_9BACT</name>
<gene>
    <name evidence="2" type="ORF">H8S64_19710</name>
</gene>
<proteinExistence type="predicted"/>